<protein>
    <submittedName>
        <fullName evidence="4">Uncharacterized protein</fullName>
    </submittedName>
</protein>
<evidence type="ECO:0000313" key="4">
    <source>
        <dbReference type="EMBL" id="KAK9022875.1"/>
    </source>
</evidence>
<keyword evidence="3" id="KW-0732">Signal</keyword>
<dbReference type="PANTHER" id="PTHR34360:SF2">
    <property type="entry name" value="MYOSIN HEAVY CHAIN-LIKE PROTEIN"/>
    <property type="match status" value="1"/>
</dbReference>
<evidence type="ECO:0000256" key="1">
    <source>
        <dbReference type="SAM" id="Coils"/>
    </source>
</evidence>
<dbReference type="EMBL" id="JBBPBN010000015">
    <property type="protein sequence ID" value="KAK9022875.1"/>
    <property type="molecule type" value="Genomic_DNA"/>
</dbReference>
<keyword evidence="2" id="KW-1133">Transmembrane helix</keyword>
<evidence type="ECO:0000256" key="2">
    <source>
        <dbReference type="SAM" id="Phobius"/>
    </source>
</evidence>
<comment type="caution">
    <text evidence="4">The sequence shown here is derived from an EMBL/GenBank/DDBJ whole genome shotgun (WGS) entry which is preliminary data.</text>
</comment>
<evidence type="ECO:0000313" key="5">
    <source>
        <dbReference type="Proteomes" id="UP001396334"/>
    </source>
</evidence>
<feature type="coiled-coil region" evidence="1">
    <location>
        <begin position="86"/>
        <end position="176"/>
    </location>
</feature>
<keyword evidence="5" id="KW-1185">Reference proteome</keyword>
<gene>
    <name evidence="4" type="ORF">V6N11_003113</name>
</gene>
<feature type="chain" id="PRO_5046932344" evidence="3">
    <location>
        <begin position="27"/>
        <end position="365"/>
    </location>
</feature>
<name>A0ABR2SCB8_9ROSI</name>
<proteinExistence type="predicted"/>
<feature type="transmembrane region" description="Helical" evidence="2">
    <location>
        <begin position="340"/>
        <end position="361"/>
    </location>
</feature>
<organism evidence="4 5">
    <name type="scientific">Hibiscus sabdariffa</name>
    <name type="common">roselle</name>
    <dbReference type="NCBI Taxonomy" id="183260"/>
    <lineage>
        <taxon>Eukaryota</taxon>
        <taxon>Viridiplantae</taxon>
        <taxon>Streptophyta</taxon>
        <taxon>Embryophyta</taxon>
        <taxon>Tracheophyta</taxon>
        <taxon>Spermatophyta</taxon>
        <taxon>Magnoliopsida</taxon>
        <taxon>eudicotyledons</taxon>
        <taxon>Gunneridae</taxon>
        <taxon>Pentapetalae</taxon>
        <taxon>rosids</taxon>
        <taxon>malvids</taxon>
        <taxon>Malvales</taxon>
        <taxon>Malvaceae</taxon>
        <taxon>Malvoideae</taxon>
        <taxon>Hibiscus</taxon>
    </lineage>
</organism>
<keyword evidence="2" id="KW-0812">Transmembrane</keyword>
<keyword evidence="2" id="KW-0472">Membrane</keyword>
<evidence type="ECO:0000256" key="3">
    <source>
        <dbReference type="SAM" id="SignalP"/>
    </source>
</evidence>
<feature type="signal peptide" evidence="3">
    <location>
        <begin position="1"/>
        <end position="26"/>
    </location>
</feature>
<sequence length="365" mass="42252">MAANMILLPSIFTSLLFFSLFSVASQDQQNNNHDLLDHELRDVKLKHSLLESVLEENINAKTHYVKGFEKSLEDRATKTTFLQSALSNLKNHSLLADERIKALEEEVHHLWAVSRKNNFDLHVLESKAQDAKDRLEVVTSQVEKMAEVVTEQWIQIQHLEQALQIAEMRALQAQRERNMRCTFLKTSSEDVLALDSYSLGKGTIIKSYMSQALQQLRRFYWAIKKFHHETSSEDVLALDSYSLGKGTIIKSYMSQALQQLRRFYWAIKKFHHETSSEDVLALDSYSLGKGTIIKSYMSQALQQLRRFYWAIKKFHHELQGFIKQEMQRNEVAATFVNDELIFVLASAFITFPILGAWMLLLSRFG</sequence>
<keyword evidence="1" id="KW-0175">Coiled coil</keyword>
<reference evidence="4 5" key="1">
    <citation type="journal article" date="2024" name="G3 (Bethesda)">
        <title>Genome assembly of Hibiscus sabdariffa L. provides insights into metabolisms of medicinal natural products.</title>
        <authorList>
            <person name="Kim T."/>
        </authorList>
    </citation>
    <scope>NUCLEOTIDE SEQUENCE [LARGE SCALE GENOMIC DNA]</scope>
    <source>
        <strain evidence="4">TK-2024</strain>
        <tissue evidence="4">Old leaves</tissue>
    </source>
</reference>
<dbReference type="Proteomes" id="UP001396334">
    <property type="component" value="Unassembled WGS sequence"/>
</dbReference>
<accession>A0ABR2SCB8</accession>
<dbReference type="PANTHER" id="PTHR34360">
    <property type="entry name" value="OS08G0519400 PROTEIN"/>
    <property type="match status" value="1"/>
</dbReference>